<reference evidence="10" key="1">
    <citation type="submission" date="2023-03" db="EMBL/GenBank/DDBJ databases">
        <authorList>
            <person name="Julca I."/>
        </authorList>
    </citation>
    <scope>NUCLEOTIDE SEQUENCE</scope>
</reference>
<sequence length="410" mass="44327">MASIPTFGIALLIPILLWSSVFAYQNSGPKIFNVRDYGARANGHSDDSKNELNVFNFSLPCQWGFGESKVLVPRGRYMLNSVTFMGPCLGRITFRIEGSLRGPTSPSQFLNIDTWIGFQFIDGLTLEGGSHGTGGGVLDGQGPSAWKYNTCNRTSSCPVLPVNLRLDFITNSTVQNIISIDSKNTHIHLFACQRLHINHIRLTAPEGSPNTDGIKIGNSTDVKILGAKIETGDDCIAMVFGSKDIDINQVQCGPGHGISIGSLGRQSTDQHVQGITVSNTNFTGTQNGVRIKTWSPSSPSLASDIVFQYIRMENVNNPIFIDQQYCPYCGFQDDGSRSQVQINNVTYRNIQGTSSSKVAVSLQCSEVVPCRNVKLEDINLRYNGVGGPATASCSHVHGTASGEQLPSGCL</sequence>
<keyword evidence="9" id="KW-0732">Signal</keyword>
<evidence type="ECO:0000256" key="1">
    <source>
        <dbReference type="ARBA" id="ARBA00004191"/>
    </source>
</evidence>
<evidence type="ECO:0000256" key="3">
    <source>
        <dbReference type="ARBA" id="ARBA00022512"/>
    </source>
</evidence>
<keyword evidence="4" id="KW-0964">Secreted</keyword>
<evidence type="ECO:0000256" key="8">
    <source>
        <dbReference type="RuleBase" id="RU361169"/>
    </source>
</evidence>
<dbReference type="FunFam" id="2.160.20.10:FF:000004">
    <property type="entry name" value="Pectin lyase-like superfamily protein"/>
    <property type="match status" value="1"/>
</dbReference>
<keyword evidence="5 8" id="KW-0378">Hydrolase</keyword>
<evidence type="ECO:0000256" key="4">
    <source>
        <dbReference type="ARBA" id="ARBA00022525"/>
    </source>
</evidence>
<accession>A0AAV1C2K3</accession>
<protein>
    <submittedName>
        <fullName evidence="10">OLC1v1023526C2</fullName>
    </submittedName>
</protein>
<dbReference type="Gene3D" id="2.160.20.10">
    <property type="entry name" value="Single-stranded right-handed beta-helix, Pectin lyase-like"/>
    <property type="match status" value="1"/>
</dbReference>
<gene>
    <name evidence="10" type="ORF">OLC1_LOCUS1467</name>
</gene>
<dbReference type="PANTHER" id="PTHR31375">
    <property type="match status" value="1"/>
</dbReference>
<dbReference type="InterPro" id="IPR006626">
    <property type="entry name" value="PbH1"/>
</dbReference>
<organism evidence="10 11">
    <name type="scientific">Oldenlandia corymbosa var. corymbosa</name>
    <dbReference type="NCBI Taxonomy" id="529605"/>
    <lineage>
        <taxon>Eukaryota</taxon>
        <taxon>Viridiplantae</taxon>
        <taxon>Streptophyta</taxon>
        <taxon>Embryophyta</taxon>
        <taxon>Tracheophyta</taxon>
        <taxon>Spermatophyta</taxon>
        <taxon>Magnoliopsida</taxon>
        <taxon>eudicotyledons</taxon>
        <taxon>Gunneridae</taxon>
        <taxon>Pentapetalae</taxon>
        <taxon>asterids</taxon>
        <taxon>lamiids</taxon>
        <taxon>Gentianales</taxon>
        <taxon>Rubiaceae</taxon>
        <taxon>Rubioideae</taxon>
        <taxon>Spermacoceae</taxon>
        <taxon>Hedyotis-Oldenlandia complex</taxon>
        <taxon>Oldenlandia</taxon>
    </lineage>
</organism>
<dbReference type="GO" id="GO:0005975">
    <property type="term" value="P:carbohydrate metabolic process"/>
    <property type="evidence" value="ECO:0007669"/>
    <property type="project" value="InterPro"/>
</dbReference>
<comment type="subcellular location">
    <subcellularLocation>
        <location evidence="1">Secreted</location>
        <location evidence="1">Cell wall</location>
    </subcellularLocation>
</comment>
<dbReference type="AlphaFoldDB" id="A0AAV1C2K3"/>
<dbReference type="InterPro" id="IPR000743">
    <property type="entry name" value="Glyco_hydro_28"/>
</dbReference>
<feature type="chain" id="PRO_5043740498" evidence="9">
    <location>
        <begin position="24"/>
        <end position="410"/>
    </location>
</feature>
<evidence type="ECO:0000313" key="10">
    <source>
        <dbReference type="EMBL" id="CAI9089037.1"/>
    </source>
</evidence>
<dbReference type="Proteomes" id="UP001161247">
    <property type="component" value="Chromosome 1"/>
</dbReference>
<keyword evidence="6 8" id="KW-0326">Glycosidase</keyword>
<evidence type="ECO:0000256" key="5">
    <source>
        <dbReference type="ARBA" id="ARBA00022801"/>
    </source>
</evidence>
<proteinExistence type="inferred from homology"/>
<comment type="similarity">
    <text evidence="2 8">Belongs to the glycosyl hydrolase 28 family.</text>
</comment>
<dbReference type="EMBL" id="OX459118">
    <property type="protein sequence ID" value="CAI9089037.1"/>
    <property type="molecule type" value="Genomic_DNA"/>
</dbReference>
<dbReference type="GO" id="GO:0004650">
    <property type="term" value="F:polygalacturonase activity"/>
    <property type="evidence" value="ECO:0007669"/>
    <property type="project" value="InterPro"/>
</dbReference>
<feature type="signal peptide" evidence="9">
    <location>
        <begin position="1"/>
        <end position="23"/>
    </location>
</feature>
<keyword evidence="11" id="KW-1185">Reference proteome</keyword>
<evidence type="ECO:0000313" key="11">
    <source>
        <dbReference type="Proteomes" id="UP001161247"/>
    </source>
</evidence>
<keyword evidence="3" id="KW-0134">Cell wall</keyword>
<dbReference type="InterPro" id="IPR012334">
    <property type="entry name" value="Pectin_lyas_fold"/>
</dbReference>
<evidence type="ECO:0000256" key="6">
    <source>
        <dbReference type="ARBA" id="ARBA00023295"/>
    </source>
</evidence>
<keyword evidence="7" id="KW-0961">Cell wall biogenesis/degradation</keyword>
<dbReference type="SMART" id="SM00710">
    <property type="entry name" value="PbH1"/>
    <property type="match status" value="5"/>
</dbReference>
<dbReference type="InterPro" id="IPR011050">
    <property type="entry name" value="Pectin_lyase_fold/virulence"/>
</dbReference>
<evidence type="ECO:0000256" key="9">
    <source>
        <dbReference type="SAM" id="SignalP"/>
    </source>
</evidence>
<dbReference type="SUPFAM" id="SSF51126">
    <property type="entry name" value="Pectin lyase-like"/>
    <property type="match status" value="1"/>
</dbReference>
<name>A0AAV1C2K3_OLDCO</name>
<dbReference type="Pfam" id="PF00295">
    <property type="entry name" value="Glyco_hydro_28"/>
    <property type="match status" value="1"/>
</dbReference>
<evidence type="ECO:0000256" key="7">
    <source>
        <dbReference type="ARBA" id="ARBA00023316"/>
    </source>
</evidence>
<evidence type="ECO:0000256" key="2">
    <source>
        <dbReference type="ARBA" id="ARBA00008834"/>
    </source>
</evidence>
<dbReference type="GO" id="GO:0071555">
    <property type="term" value="P:cell wall organization"/>
    <property type="evidence" value="ECO:0007669"/>
    <property type="project" value="UniProtKB-KW"/>
</dbReference>